<name>A0A918KSL5_9ACTN</name>
<evidence type="ECO:0000313" key="3">
    <source>
        <dbReference type="EMBL" id="GGX74188.1"/>
    </source>
</evidence>
<evidence type="ECO:0008006" key="5">
    <source>
        <dbReference type="Google" id="ProtNLM"/>
    </source>
</evidence>
<dbReference type="AlphaFoldDB" id="A0A918KSL5"/>
<reference evidence="3" key="2">
    <citation type="submission" date="2020-09" db="EMBL/GenBank/DDBJ databases">
        <authorList>
            <person name="Sun Q."/>
            <person name="Ohkuma M."/>
        </authorList>
    </citation>
    <scope>NUCLEOTIDE SEQUENCE</scope>
    <source>
        <strain evidence="3">JCM 4790</strain>
    </source>
</reference>
<feature type="chain" id="PRO_5037874192" description="Secreted protein" evidence="2">
    <location>
        <begin position="26"/>
        <end position="100"/>
    </location>
</feature>
<proteinExistence type="predicted"/>
<evidence type="ECO:0000256" key="2">
    <source>
        <dbReference type="SAM" id="SignalP"/>
    </source>
</evidence>
<evidence type="ECO:0000256" key="1">
    <source>
        <dbReference type="SAM" id="MobiDB-lite"/>
    </source>
</evidence>
<keyword evidence="2" id="KW-0732">Signal</keyword>
<dbReference type="Proteomes" id="UP000619244">
    <property type="component" value="Unassembled WGS sequence"/>
</dbReference>
<sequence>MYKRLLRSALALAFSTAVIFGAVSAAAGANPAADGGQAVQATGQDTGWGFSAAGNDTGWGVAPAEATGNDTGWGVAPAVVTGNDTGWGVSPAAGSPHAAS</sequence>
<accession>A0A918KSL5</accession>
<gene>
    <name evidence="3" type="ORF">GCM10010358_30700</name>
</gene>
<comment type="caution">
    <text evidence="3">The sequence shown here is derived from an EMBL/GenBank/DDBJ whole genome shotgun (WGS) entry which is preliminary data.</text>
</comment>
<keyword evidence="4" id="KW-1185">Reference proteome</keyword>
<feature type="region of interest" description="Disordered" evidence="1">
    <location>
        <begin position="47"/>
        <end position="79"/>
    </location>
</feature>
<protein>
    <recommendedName>
        <fullName evidence="5">Secreted protein</fullName>
    </recommendedName>
</protein>
<feature type="signal peptide" evidence="2">
    <location>
        <begin position="1"/>
        <end position="25"/>
    </location>
</feature>
<dbReference type="EMBL" id="BMVU01000012">
    <property type="protein sequence ID" value="GGX74188.1"/>
    <property type="molecule type" value="Genomic_DNA"/>
</dbReference>
<organism evidence="3 4">
    <name type="scientific">Streptomyces minutiscleroticus</name>
    <dbReference type="NCBI Taxonomy" id="68238"/>
    <lineage>
        <taxon>Bacteria</taxon>
        <taxon>Bacillati</taxon>
        <taxon>Actinomycetota</taxon>
        <taxon>Actinomycetes</taxon>
        <taxon>Kitasatosporales</taxon>
        <taxon>Streptomycetaceae</taxon>
        <taxon>Streptomyces</taxon>
    </lineage>
</organism>
<reference evidence="3" key="1">
    <citation type="journal article" date="2014" name="Int. J. Syst. Evol. Microbiol.">
        <title>Complete genome sequence of Corynebacterium casei LMG S-19264T (=DSM 44701T), isolated from a smear-ripened cheese.</title>
        <authorList>
            <consortium name="US DOE Joint Genome Institute (JGI-PGF)"/>
            <person name="Walter F."/>
            <person name="Albersmeier A."/>
            <person name="Kalinowski J."/>
            <person name="Ruckert C."/>
        </authorList>
    </citation>
    <scope>NUCLEOTIDE SEQUENCE</scope>
    <source>
        <strain evidence="3">JCM 4790</strain>
    </source>
</reference>
<evidence type="ECO:0000313" key="4">
    <source>
        <dbReference type="Proteomes" id="UP000619244"/>
    </source>
</evidence>